<evidence type="ECO:0000313" key="2">
    <source>
        <dbReference type="EMBL" id="KXB08026.1"/>
    </source>
</evidence>
<keyword evidence="3" id="KW-1185">Reference proteome</keyword>
<comment type="caution">
    <text evidence="2">The sequence shown here is derived from an EMBL/GenBank/DDBJ whole genome shotgun (WGS) entry which is preliminary data.</text>
</comment>
<dbReference type="Proteomes" id="UP000070256">
    <property type="component" value="Unassembled WGS sequence"/>
</dbReference>
<accession>A0A133VNK8</accession>
<evidence type="ECO:0000313" key="3">
    <source>
        <dbReference type="Proteomes" id="UP000070256"/>
    </source>
</evidence>
<feature type="coiled-coil region" evidence="1">
    <location>
        <begin position="52"/>
        <end position="79"/>
    </location>
</feature>
<keyword evidence="1" id="KW-0175">Coiled coil</keyword>
<reference evidence="2 3" key="1">
    <citation type="journal article" date="2016" name="Sci. Rep.">
        <title>Metabolic traits of an uncultured archaeal lineage -MSBL1- from brine pools of the Red Sea.</title>
        <authorList>
            <person name="Mwirichia R."/>
            <person name="Alam I."/>
            <person name="Rashid M."/>
            <person name="Vinu M."/>
            <person name="Ba-Alawi W."/>
            <person name="Anthony Kamau A."/>
            <person name="Kamanda Ngugi D."/>
            <person name="Goker M."/>
            <person name="Klenk H.P."/>
            <person name="Bajic V."/>
            <person name="Stingl U."/>
        </authorList>
    </citation>
    <scope>NUCLEOTIDE SEQUENCE [LARGE SCALE GENOMIC DNA]</scope>
    <source>
        <strain evidence="2">SCGC-AAA385D11</strain>
    </source>
</reference>
<proteinExistence type="predicted"/>
<evidence type="ECO:0000256" key="1">
    <source>
        <dbReference type="SAM" id="Coils"/>
    </source>
</evidence>
<sequence>MEEKLEVGEGLASQVLHRHVGFHWSISIQNGKSGERIKSKVSGHNDTALAMFQSLGEARKKLTKQIKETHEELTKNEVR</sequence>
<organism evidence="2 3">
    <name type="scientific">candidate division MSBL1 archaeon SCGC-AAA385D11</name>
    <dbReference type="NCBI Taxonomy" id="1698286"/>
    <lineage>
        <taxon>Archaea</taxon>
        <taxon>Methanobacteriati</taxon>
        <taxon>Methanobacteriota</taxon>
        <taxon>candidate division MSBL1</taxon>
    </lineage>
</organism>
<dbReference type="AlphaFoldDB" id="A0A133VNK8"/>
<gene>
    <name evidence="2" type="ORF">AKJ58_01105</name>
</gene>
<dbReference type="EMBL" id="LHYK01000016">
    <property type="protein sequence ID" value="KXB08026.1"/>
    <property type="molecule type" value="Genomic_DNA"/>
</dbReference>
<name>A0A133VNK8_9EURY</name>
<protein>
    <submittedName>
        <fullName evidence="2">Uncharacterized protein</fullName>
    </submittedName>
</protein>